<dbReference type="InterPro" id="IPR036397">
    <property type="entry name" value="RNaseH_sf"/>
</dbReference>
<dbReference type="InterPro" id="IPR043502">
    <property type="entry name" value="DNA/RNA_pol_sf"/>
</dbReference>
<dbReference type="GO" id="GO:0003676">
    <property type="term" value="F:nucleic acid binding"/>
    <property type="evidence" value="ECO:0007669"/>
    <property type="project" value="InterPro"/>
</dbReference>
<protein>
    <recommendedName>
        <fullName evidence="3">Integrase catalytic domain-containing protein</fullName>
    </recommendedName>
</protein>
<keyword evidence="5" id="KW-1185">Reference proteome</keyword>
<dbReference type="Pfam" id="PF22936">
    <property type="entry name" value="Pol_BBD"/>
    <property type="match status" value="1"/>
</dbReference>
<keyword evidence="1" id="KW-0645">Protease</keyword>
<comment type="caution">
    <text evidence="4">The sequence shown here is derived from an EMBL/GenBank/DDBJ whole genome shotgun (WGS) entry which is preliminary data.</text>
</comment>
<feature type="compositionally biased region" description="Pro residues" evidence="2">
    <location>
        <begin position="876"/>
        <end position="885"/>
    </location>
</feature>
<proteinExistence type="predicted"/>
<feature type="region of interest" description="Disordered" evidence="2">
    <location>
        <begin position="256"/>
        <end position="309"/>
    </location>
</feature>
<feature type="domain" description="Integrase catalytic" evidence="3">
    <location>
        <begin position="592"/>
        <end position="756"/>
    </location>
</feature>
<dbReference type="InterPro" id="IPR001584">
    <property type="entry name" value="Integrase_cat-core"/>
</dbReference>
<evidence type="ECO:0000259" key="3">
    <source>
        <dbReference type="PROSITE" id="PS50994"/>
    </source>
</evidence>
<dbReference type="SUPFAM" id="SSF53098">
    <property type="entry name" value="Ribonuclease H-like"/>
    <property type="match status" value="1"/>
</dbReference>
<keyword evidence="1" id="KW-0064">Aspartyl protease</keyword>
<dbReference type="InterPro" id="IPR054722">
    <property type="entry name" value="PolX-like_BBD"/>
</dbReference>
<dbReference type="PANTHER" id="PTHR11439">
    <property type="entry name" value="GAG-POL-RELATED RETROTRANSPOSON"/>
    <property type="match status" value="1"/>
</dbReference>
<dbReference type="Gene3D" id="3.30.420.10">
    <property type="entry name" value="Ribonuclease H-like superfamily/Ribonuclease H"/>
    <property type="match status" value="1"/>
</dbReference>
<name>A0AAD5IRI5_ACENE</name>
<gene>
    <name evidence="4" type="ORF">LWI28_017143</name>
</gene>
<dbReference type="InterPro" id="IPR012337">
    <property type="entry name" value="RNaseH-like_sf"/>
</dbReference>
<dbReference type="PROSITE" id="PS50994">
    <property type="entry name" value="INTEGRASE"/>
    <property type="match status" value="1"/>
</dbReference>
<dbReference type="GO" id="GO:0004190">
    <property type="term" value="F:aspartic-type endopeptidase activity"/>
    <property type="evidence" value="ECO:0007669"/>
    <property type="project" value="UniProtKB-KW"/>
</dbReference>
<accession>A0AAD5IRI5</accession>
<dbReference type="GO" id="GO:0015074">
    <property type="term" value="P:DNA integration"/>
    <property type="evidence" value="ECO:0007669"/>
    <property type="project" value="InterPro"/>
</dbReference>
<evidence type="ECO:0000256" key="1">
    <source>
        <dbReference type="ARBA" id="ARBA00022750"/>
    </source>
</evidence>
<reference evidence="4" key="1">
    <citation type="journal article" date="2022" name="Plant J.">
        <title>Strategies of tolerance reflected in two North American maple genomes.</title>
        <authorList>
            <person name="McEvoy S.L."/>
            <person name="Sezen U.U."/>
            <person name="Trouern-Trend A."/>
            <person name="McMahon S.M."/>
            <person name="Schaberg P.G."/>
            <person name="Yang J."/>
            <person name="Wegrzyn J.L."/>
            <person name="Swenson N.G."/>
        </authorList>
    </citation>
    <scope>NUCLEOTIDE SEQUENCE</scope>
    <source>
        <strain evidence="4">91603</strain>
    </source>
</reference>
<evidence type="ECO:0000313" key="4">
    <source>
        <dbReference type="EMBL" id="KAI9174432.1"/>
    </source>
</evidence>
<evidence type="ECO:0000256" key="2">
    <source>
        <dbReference type="SAM" id="MobiDB-lite"/>
    </source>
</evidence>
<dbReference type="InterPro" id="IPR013103">
    <property type="entry name" value="RVT_2"/>
</dbReference>
<dbReference type="Proteomes" id="UP001064489">
    <property type="component" value="Chromosome 8"/>
</dbReference>
<dbReference type="Pfam" id="PF07727">
    <property type="entry name" value="RVT_2"/>
    <property type="match status" value="2"/>
</dbReference>
<dbReference type="Pfam" id="PF00665">
    <property type="entry name" value="rve"/>
    <property type="match status" value="1"/>
</dbReference>
<dbReference type="Pfam" id="PF25597">
    <property type="entry name" value="SH3_retrovirus"/>
    <property type="match status" value="1"/>
</dbReference>
<organism evidence="4 5">
    <name type="scientific">Acer negundo</name>
    <name type="common">Box elder</name>
    <dbReference type="NCBI Taxonomy" id="4023"/>
    <lineage>
        <taxon>Eukaryota</taxon>
        <taxon>Viridiplantae</taxon>
        <taxon>Streptophyta</taxon>
        <taxon>Embryophyta</taxon>
        <taxon>Tracheophyta</taxon>
        <taxon>Spermatophyta</taxon>
        <taxon>Magnoliopsida</taxon>
        <taxon>eudicotyledons</taxon>
        <taxon>Gunneridae</taxon>
        <taxon>Pentapetalae</taxon>
        <taxon>rosids</taxon>
        <taxon>malvids</taxon>
        <taxon>Sapindales</taxon>
        <taxon>Sapindaceae</taxon>
        <taxon>Hippocastanoideae</taxon>
        <taxon>Acereae</taxon>
        <taxon>Acer</taxon>
    </lineage>
</organism>
<reference evidence="4" key="2">
    <citation type="submission" date="2023-02" db="EMBL/GenBank/DDBJ databases">
        <authorList>
            <person name="Swenson N.G."/>
            <person name="Wegrzyn J.L."/>
            <person name="Mcevoy S.L."/>
        </authorList>
    </citation>
    <scope>NUCLEOTIDE SEQUENCE</scope>
    <source>
        <strain evidence="4">91603</strain>
        <tissue evidence="4">Leaf</tissue>
    </source>
</reference>
<feature type="region of interest" description="Disordered" evidence="2">
    <location>
        <begin position="861"/>
        <end position="912"/>
    </location>
</feature>
<dbReference type="InterPro" id="IPR029472">
    <property type="entry name" value="Copia-like_N"/>
</dbReference>
<dbReference type="EMBL" id="JAJSOW010000103">
    <property type="protein sequence ID" value="KAI9174432.1"/>
    <property type="molecule type" value="Genomic_DNA"/>
</dbReference>
<keyword evidence="1" id="KW-0378">Hydrolase</keyword>
<dbReference type="Pfam" id="PF13976">
    <property type="entry name" value="gag_pre-integrs"/>
    <property type="match status" value="1"/>
</dbReference>
<feature type="compositionally biased region" description="Basic and acidic residues" evidence="2">
    <location>
        <begin position="288"/>
        <end position="298"/>
    </location>
</feature>
<feature type="compositionally biased region" description="Polar residues" evidence="2">
    <location>
        <begin position="18"/>
        <end position="30"/>
    </location>
</feature>
<sequence length="1452" mass="162143">MANDALPPTPSVPGKDIVNSTADSSRSNLSHPYFTHHSDHPGLVLISKPLNGENYSTWKRAMTLALNSKNKLGFVYGSINSPSKTADPENYAAWSRCNDMVHSWIINTLSPEISDSVIYYTTANEVWEDLRERFSQSNAPRIFEIQHDVAYLRQEQLSVSAYYTKLKGLWDELSSYSDAVYAAQHDQQKLMQFLMGLNDSYSGVRGQILLMNPLPSVRQAYSSVSQEEKQSLLTSTHAADDSGTAAMAVRSINSSKFTPSAGTRRFDRPYCPPDFKSQDKSSSPDFGGGRRADQDRKLTGSGRGRPHCTHCGNLGHWVQTCYELHGYPPSHPRAKFSGPKRFHNNQRPAANQVSEDSSPVVGISEVQLKQLLSLLDNKTDGSGSQAHAVTKPGLSKIASRNWIIDSGATDHISSSSKLFFRATKNCSLPPVLLPSRETAKIVAKGSLPLNSVYYLHNVLCVPTFKVDLMSVSRLTRGLNCSITFFPYWCVLQDLATRRMIGLGKQRDGLYYLVALATKKSDTNPPSLTNRPTCNLTISSTDLWHNRLGHMSPSRLSFIAKNFLNFSVQSNNACPICPLAKQSRLPFSTSAISSVKPFEIIHCDIWGRYRHPSISGAYYFLTIVDDYTRFTWIFLMRHKNEAQSLLKFFFNHVLTQFESTIKIFRSDNGGEFISLRSFFSAHGVVFQHSCVYTPQQNGVVERKHRHILQVARALKFQARLPTQFWGECALTAVHIINRLPSPVLSFKTPFELLYSKPPSFSHLRVFGCLAYATNVHPSHKFDYRSIPSIFIGYPIGQKAYKLFDLSTKKIFTSRDVRFHESVFPYASTQPHSVPHTTSGPNPLSGPIPLQAHDISYSFDFHSAPSSPQSVIPASDSPSPPPPPPLLPSSVPDPIHSTDPAPLRRSSRHTSPPARLRDYVCSAVSSAQSSSLLPGPTKGTRYPLANFISYRRYTPAHRSFAAQISEAAEPNSYSEATAHPRWQEAMSSELAALQDNGTWSLVPLPAGTSPIGCKWVFKIKHRSDGSIERYKARLVAKGFTQLEGIDYQDTFSPTAKIISVRCLLALAASNGWSIHQLDVNNAFLHGDLFEEIYMSPPPGLRRQGEDNLVFSPSQVFSRADYSLFTRKQGKSFTALLIYVDDILITGNDPDSIVATKQFLHSNFRIKELGNLKYFLGIEVATSKNGIFISQRKYALEIITDAGLLGAAPIDTPMERGLKLSDKSDLLKDSSKYRRLVGRLIYLTVSRPDITYAVHVLSRFMHQPRKLHMEAALRVVRYLKGAPGKGLFFSSNSDFKLRAYCDSDWAGCPLTRRSTTGYCVFLGPSLISWRSKRQKTVSLSSAEAEYRAMTGACCELTWLRHLLKDLGLSHDEPALLYCDNKAALHIAANPVFDERTRHIEMDCHYIRDKIQDGSVITKYVNSAHQLADVFTKPLGKEFFVPMVHKLGVQDIHSPT</sequence>
<feature type="region of interest" description="Disordered" evidence="2">
    <location>
        <begin position="1"/>
        <end position="31"/>
    </location>
</feature>
<evidence type="ECO:0000313" key="5">
    <source>
        <dbReference type="Proteomes" id="UP001064489"/>
    </source>
</evidence>
<dbReference type="InterPro" id="IPR025724">
    <property type="entry name" value="GAG-pre-integrase_dom"/>
</dbReference>
<dbReference type="PANTHER" id="PTHR11439:SF470">
    <property type="entry name" value="CYSTEINE-RICH RLK (RECEPTOR-LIKE PROTEIN KINASE) 8"/>
    <property type="match status" value="1"/>
</dbReference>
<dbReference type="SUPFAM" id="SSF56672">
    <property type="entry name" value="DNA/RNA polymerases"/>
    <property type="match status" value="1"/>
</dbReference>
<dbReference type="Pfam" id="PF14244">
    <property type="entry name" value="Retrotran_gag_3"/>
    <property type="match status" value="1"/>
</dbReference>
<dbReference type="CDD" id="cd09272">
    <property type="entry name" value="RNase_HI_RT_Ty1"/>
    <property type="match status" value="1"/>
</dbReference>
<dbReference type="InterPro" id="IPR057670">
    <property type="entry name" value="SH3_retrovirus"/>
</dbReference>